<gene>
    <name evidence="2" type="ORF">ACEUDJ_16995</name>
</gene>
<keyword evidence="3" id="KW-1185">Reference proteome</keyword>
<dbReference type="RefSeq" id="WP_408791611.1">
    <property type="nucleotide sequence ID" value="NZ_JBGXBU010000009.1"/>
</dbReference>
<evidence type="ECO:0000313" key="3">
    <source>
        <dbReference type="Proteomes" id="UP001630969"/>
    </source>
</evidence>
<sequence>MKISNSISLIYNERHAKYASLKKEVDNAFNIIKHNRWHYESRLKELVTFALKAETGRFSKISELEDFLGCCLVVENSTTLSIAEKLIYAHFNIIERRPRTKNFTHKDPSSFIFDDIRLYAKLKKEDYLPDREFDDCIFEIQLKTFLQHAWAIATHDLVYKGDCYNWANNRIAYQVKASLEHAELSIFSAQEMAKRIDISDNPEYKKINKILKIIGKHWNHDSLPKDTVRLAKNIFNILQVANISLDELRQVCESSDLIGSQPLLSLSPYQAICISCMIYHTEKMHNIADKKIFLSTEALEHIPIDIYEIFKEKILTPQ</sequence>
<dbReference type="SUPFAM" id="SSF81301">
    <property type="entry name" value="Nucleotidyltransferase"/>
    <property type="match status" value="1"/>
</dbReference>
<dbReference type="EMBL" id="JBGXBU010000009">
    <property type="protein sequence ID" value="MFM4894546.1"/>
    <property type="molecule type" value="Genomic_DNA"/>
</dbReference>
<dbReference type="InterPro" id="IPR043519">
    <property type="entry name" value="NT_sf"/>
</dbReference>
<reference evidence="2 3" key="1">
    <citation type="submission" date="2024-09" db="EMBL/GenBank/DDBJ databases">
        <title>Aeromonas strains Genome sequencing and assembly.</title>
        <authorList>
            <person name="Hu X."/>
            <person name="Tang B."/>
        </authorList>
    </citation>
    <scope>NUCLEOTIDE SEQUENCE [LARGE SCALE GENOMIC DNA]</scope>
    <source>
        <strain evidence="2 3">NB23SCDHY001</strain>
    </source>
</reference>
<dbReference type="InterPro" id="IPR007685">
    <property type="entry name" value="RelA_SpoT"/>
</dbReference>
<dbReference type="GeneID" id="97221901"/>
<evidence type="ECO:0000313" key="2">
    <source>
        <dbReference type="EMBL" id="MFM4894546.1"/>
    </source>
</evidence>
<dbReference type="Proteomes" id="UP001630969">
    <property type="component" value="Unassembled WGS sequence"/>
</dbReference>
<protein>
    <recommendedName>
        <fullName evidence="1">RelA/SpoT domain-containing protein</fullName>
    </recommendedName>
</protein>
<dbReference type="Gene3D" id="3.30.460.10">
    <property type="entry name" value="Beta Polymerase, domain 2"/>
    <property type="match status" value="1"/>
</dbReference>
<feature type="domain" description="RelA/SpoT" evidence="1">
    <location>
        <begin position="41"/>
        <end position="165"/>
    </location>
</feature>
<accession>A0ABW9GXE8</accession>
<dbReference type="SMART" id="SM00954">
    <property type="entry name" value="RelA_SpoT"/>
    <property type="match status" value="1"/>
</dbReference>
<evidence type="ECO:0000259" key="1">
    <source>
        <dbReference type="SMART" id="SM00954"/>
    </source>
</evidence>
<comment type="caution">
    <text evidence="2">The sequence shown here is derived from an EMBL/GenBank/DDBJ whole genome shotgun (WGS) entry which is preliminary data.</text>
</comment>
<name>A0ABW9GXE8_9GAMM</name>
<proteinExistence type="predicted"/>
<organism evidence="2 3">
    <name type="scientific">Aeromonas bivalvium</name>
    <dbReference type="NCBI Taxonomy" id="440079"/>
    <lineage>
        <taxon>Bacteria</taxon>
        <taxon>Pseudomonadati</taxon>
        <taxon>Pseudomonadota</taxon>
        <taxon>Gammaproteobacteria</taxon>
        <taxon>Aeromonadales</taxon>
        <taxon>Aeromonadaceae</taxon>
        <taxon>Aeromonas</taxon>
    </lineage>
</organism>